<dbReference type="GO" id="GO:0000155">
    <property type="term" value="F:phosphorelay sensor kinase activity"/>
    <property type="evidence" value="ECO:0007669"/>
    <property type="project" value="InterPro"/>
</dbReference>
<proteinExistence type="predicted"/>
<reference evidence="8" key="1">
    <citation type="submission" date="2021-03" db="EMBL/GenBank/DDBJ databases">
        <title>Sagittula salina sp. nov. strain M10.9X isolated from the marine waste.</title>
        <authorList>
            <person name="Satari L."/>
            <person name="Molina-Menor E."/>
            <person name="Vidal-Verdu A."/>
            <person name="Pascual J."/>
            <person name="Pereto J."/>
            <person name="Porcar M."/>
        </authorList>
    </citation>
    <scope>NUCLEOTIDE SEQUENCE</scope>
    <source>
        <strain evidence="8">M10.9X</strain>
    </source>
</reference>
<evidence type="ECO:0000313" key="9">
    <source>
        <dbReference type="Proteomes" id="UP000675940"/>
    </source>
</evidence>
<dbReference type="SUPFAM" id="SSF47384">
    <property type="entry name" value="Homodimeric domain of signal transducing histidine kinase"/>
    <property type="match status" value="1"/>
</dbReference>
<dbReference type="InterPro" id="IPR036890">
    <property type="entry name" value="HATPase_C_sf"/>
</dbReference>
<dbReference type="Pfam" id="PF02518">
    <property type="entry name" value="HATPase_c"/>
    <property type="match status" value="1"/>
</dbReference>
<dbReference type="SUPFAM" id="SSF55874">
    <property type="entry name" value="ATPase domain of HSP90 chaperone/DNA topoisomerase II/histidine kinase"/>
    <property type="match status" value="1"/>
</dbReference>
<protein>
    <recommendedName>
        <fullName evidence="2">histidine kinase</fullName>
        <ecNumber evidence="2">2.7.13.3</ecNumber>
    </recommendedName>
</protein>
<dbReference type="EC" id="2.7.13.3" evidence="2"/>
<dbReference type="PANTHER" id="PTHR44936:SF10">
    <property type="entry name" value="SENSOR PROTEIN RSTB"/>
    <property type="match status" value="1"/>
</dbReference>
<dbReference type="InterPro" id="IPR004358">
    <property type="entry name" value="Sig_transdc_His_kin-like_C"/>
</dbReference>
<evidence type="ECO:0000256" key="6">
    <source>
        <dbReference type="ARBA" id="ARBA00022840"/>
    </source>
</evidence>
<dbReference type="InterPro" id="IPR003594">
    <property type="entry name" value="HATPase_dom"/>
</dbReference>
<evidence type="ECO:0000313" key="8">
    <source>
        <dbReference type="EMBL" id="MBP0484858.1"/>
    </source>
</evidence>
<keyword evidence="6" id="KW-0067">ATP-binding</keyword>
<feature type="domain" description="Histidine kinase" evidence="7">
    <location>
        <begin position="17"/>
        <end position="232"/>
    </location>
</feature>
<keyword evidence="5 8" id="KW-0418">Kinase</keyword>
<evidence type="ECO:0000256" key="3">
    <source>
        <dbReference type="ARBA" id="ARBA00022679"/>
    </source>
</evidence>
<accession>A0A940MRX5</accession>
<evidence type="ECO:0000256" key="4">
    <source>
        <dbReference type="ARBA" id="ARBA00022741"/>
    </source>
</evidence>
<dbReference type="InterPro" id="IPR050980">
    <property type="entry name" value="2C_sensor_his_kinase"/>
</dbReference>
<organism evidence="8 9">
    <name type="scientific">Sagittula salina</name>
    <dbReference type="NCBI Taxonomy" id="2820268"/>
    <lineage>
        <taxon>Bacteria</taxon>
        <taxon>Pseudomonadati</taxon>
        <taxon>Pseudomonadota</taxon>
        <taxon>Alphaproteobacteria</taxon>
        <taxon>Rhodobacterales</taxon>
        <taxon>Roseobacteraceae</taxon>
        <taxon>Sagittula</taxon>
    </lineage>
</organism>
<evidence type="ECO:0000256" key="5">
    <source>
        <dbReference type="ARBA" id="ARBA00022777"/>
    </source>
</evidence>
<dbReference type="Proteomes" id="UP000675940">
    <property type="component" value="Unassembled WGS sequence"/>
</dbReference>
<dbReference type="RefSeq" id="WP_209363594.1">
    <property type="nucleotide sequence ID" value="NZ_JAGISH010000018.1"/>
</dbReference>
<comment type="catalytic activity">
    <reaction evidence="1">
        <text>ATP + protein L-histidine = ADP + protein N-phospho-L-histidine.</text>
        <dbReference type="EC" id="2.7.13.3"/>
    </reaction>
</comment>
<dbReference type="AlphaFoldDB" id="A0A940MRX5"/>
<evidence type="ECO:0000256" key="2">
    <source>
        <dbReference type="ARBA" id="ARBA00012438"/>
    </source>
</evidence>
<dbReference type="GO" id="GO:0005524">
    <property type="term" value="F:ATP binding"/>
    <property type="evidence" value="ECO:0007669"/>
    <property type="project" value="UniProtKB-KW"/>
</dbReference>
<gene>
    <name evidence="8" type="ORF">J5474_20495</name>
</gene>
<dbReference type="PROSITE" id="PS50109">
    <property type="entry name" value="HIS_KIN"/>
    <property type="match status" value="1"/>
</dbReference>
<dbReference type="Gene3D" id="3.30.565.10">
    <property type="entry name" value="Histidine kinase-like ATPase, C-terminal domain"/>
    <property type="match status" value="1"/>
</dbReference>
<dbReference type="SMART" id="SM00387">
    <property type="entry name" value="HATPase_c"/>
    <property type="match status" value="1"/>
</dbReference>
<evidence type="ECO:0000259" key="7">
    <source>
        <dbReference type="PROSITE" id="PS50109"/>
    </source>
</evidence>
<keyword evidence="3" id="KW-0808">Transferase</keyword>
<sequence length="232" mass="25154">MKDITETEQDFEAFLYIVTHDLKTYARAMRVIPEWIEEDLGDSDITLPEGVAQHMEMLKAYAKGLDRVLEGLTELSRVGRLSDAPAPVALARVFAETWEHLPDREGFSLDLSDCAGTVLGPPNDLGRLAHALLSNPILHHHEGGGRIRLNSSTAGGRVVLTVLDDGPGIEPPYREKVFEPLYCMRPREETGAAGVGLAVARKVVQALGGEIAVIDVPGHNGCCMQLDLPAAL</sequence>
<dbReference type="EMBL" id="JAGISH010000018">
    <property type="protein sequence ID" value="MBP0484858.1"/>
    <property type="molecule type" value="Genomic_DNA"/>
</dbReference>
<dbReference type="InterPro" id="IPR005467">
    <property type="entry name" value="His_kinase_dom"/>
</dbReference>
<dbReference type="GO" id="GO:0005886">
    <property type="term" value="C:plasma membrane"/>
    <property type="evidence" value="ECO:0007669"/>
    <property type="project" value="TreeGrafter"/>
</dbReference>
<keyword evidence="4" id="KW-0547">Nucleotide-binding</keyword>
<name>A0A940MRX5_9RHOB</name>
<comment type="caution">
    <text evidence="8">The sequence shown here is derived from an EMBL/GenBank/DDBJ whole genome shotgun (WGS) entry which is preliminary data.</text>
</comment>
<dbReference type="PANTHER" id="PTHR44936">
    <property type="entry name" value="SENSOR PROTEIN CREC"/>
    <property type="match status" value="1"/>
</dbReference>
<evidence type="ECO:0000256" key="1">
    <source>
        <dbReference type="ARBA" id="ARBA00000085"/>
    </source>
</evidence>
<dbReference type="InterPro" id="IPR036097">
    <property type="entry name" value="HisK_dim/P_sf"/>
</dbReference>
<dbReference type="PRINTS" id="PR00344">
    <property type="entry name" value="BCTRLSENSOR"/>
</dbReference>
<keyword evidence="9" id="KW-1185">Reference proteome</keyword>